<dbReference type="OrthoDB" id="102502at2"/>
<feature type="transmembrane region" description="Helical" evidence="7">
    <location>
        <begin position="93"/>
        <end position="112"/>
    </location>
</feature>
<evidence type="ECO:0000256" key="6">
    <source>
        <dbReference type="ARBA" id="ARBA00023136"/>
    </source>
</evidence>
<feature type="transmembrane region" description="Helical" evidence="7">
    <location>
        <begin position="65"/>
        <end position="86"/>
    </location>
</feature>
<dbReference type="PROSITE" id="PS50850">
    <property type="entry name" value="MFS"/>
    <property type="match status" value="1"/>
</dbReference>
<comment type="caution">
    <text evidence="9">The sequence shown here is derived from an EMBL/GenBank/DDBJ whole genome shotgun (WGS) entry which is preliminary data.</text>
</comment>
<evidence type="ECO:0000313" key="9">
    <source>
        <dbReference type="EMBL" id="MBB6142373.1"/>
    </source>
</evidence>
<dbReference type="Proteomes" id="UP000538666">
    <property type="component" value="Unassembled WGS sequence"/>
</dbReference>
<dbReference type="EMBL" id="JACHEK010000001">
    <property type="protein sequence ID" value="MBB6142373.1"/>
    <property type="molecule type" value="Genomic_DNA"/>
</dbReference>
<organism evidence="9 10">
    <name type="scientific">Silvibacterium bohemicum</name>
    <dbReference type="NCBI Taxonomy" id="1577686"/>
    <lineage>
        <taxon>Bacteria</taxon>
        <taxon>Pseudomonadati</taxon>
        <taxon>Acidobacteriota</taxon>
        <taxon>Terriglobia</taxon>
        <taxon>Terriglobales</taxon>
        <taxon>Acidobacteriaceae</taxon>
        <taxon>Silvibacterium</taxon>
    </lineage>
</organism>
<accession>A0A841JMB2</accession>
<proteinExistence type="predicted"/>
<dbReference type="NCBIfam" id="TIGR00711">
    <property type="entry name" value="efflux_EmrB"/>
    <property type="match status" value="1"/>
</dbReference>
<keyword evidence="10" id="KW-1185">Reference proteome</keyword>
<dbReference type="Gene3D" id="1.20.1720.10">
    <property type="entry name" value="Multidrug resistance protein D"/>
    <property type="match status" value="1"/>
</dbReference>
<dbReference type="InterPro" id="IPR020846">
    <property type="entry name" value="MFS_dom"/>
</dbReference>
<dbReference type="PANTHER" id="PTHR23501:SF174">
    <property type="entry name" value="MULTIDRUG EXPORT PROTEIN EMRB-RELATED"/>
    <property type="match status" value="1"/>
</dbReference>
<dbReference type="InterPro" id="IPR004638">
    <property type="entry name" value="EmrB-like"/>
</dbReference>
<keyword evidence="5 7" id="KW-1133">Transmembrane helix</keyword>
<feature type="transmembrane region" description="Helical" evidence="7">
    <location>
        <begin position="248"/>
        <end position="266"/>
    </location>
</feature>
<feature type="transmembrane region" description="Helical" evidence="7">
    <location>
        <begin position="498"/>
        <end position="521"/>
    </location>
</feature>
<keyword evidence="4 7" id="KW-0812">Transmembrane</keyword>
<keyword evidence="6 7" id="KW-0472">Membrane</keyword>
<dbReference type="AlphaFoldDB" id="A0A841JMB2"/>
<feature type="transmembrane region" description="Helical" evidence="7">
    <location>
        <begin position="286"/>
        <end position="306"/>
    </location>
</feature>
<keyword evidence="3" id="KW-1003">Cell membrane</keyword>
<evidence type="ECO:0000256" key="7">
    <source>
        <dbReference type="SAM" id="Phobius"/>
    </source>
</evidence>
<feature type="transmembrane region" description="Helical" evidence="7">
    <location>
        <begin position="179"/>
        <end position="196"/>
    </location>
</feature>
<protein>
    <submittedName>
        <fullName evidence="9">DHA2 family multidrug resistance protein</fullName>
    </submittedName>
</protein>
<name>A0A841JMB2_9BACT</name>
<dbReference type="PRINTS" id="PR01036">
    <property type="entry name" value="TCRTETB"/>
</dbReference>
<gene>
    <name evidence="9" type="ORF">HNQ77_000311</name>
</gene>
<dbReference type="RefSeq" id="WP_050057613.1">
    <property type="nucleotide sequence ID" value="NZ_JACHEK010000001.1"/>
</dbReference>
<evidence type="ECO:0000259" key="8">
    <source>
        <dbReference type="PROSITE" id="PS50850"/>
    </source>
</evidence>
<evidence type="ECO:0000256" key="3">
    <source>
        <dbReference type="ARBA" id="ARBA00022475"/>
    </source>
</evidence>
<dbReference type="InterPro" id="IPR011701">
    <property type="entry name" value="MFS"/>
</dbReference>
<dbReference type="CDD" id="cd17503">
    <property type="entry name" value="MFS_LmrB_MDR_like"/>
    <property type="match status" value="1"/>
</dbReference>
<evidence type="ECO:0000256" key="1">
    <source>
        <dbReference type="ARBA" id="ARBA00004651"/>
    </source>
</evidence>
<evidence type="ECO:0000256" key="5">
    <source>
        <dbReference type="ARBA" id="ARBA00022989"/>
    </source>
</evidence>
<evidence type="ECO:0000313" key="10">
    <source>
        <dbReference type="Proteomes" id="UP000538666"/>
    </source>
</evidence>
<dbReference type="PANTHER" id="PTHR23501">
    <property type="entry name" value="MAJOR FACILITATOR SUPERFAMILY"/>
    <property type="match status" value="1"/>
</dbReference>
<feature type="transmembrane region" description="Helical" evidence="7">
    <location>
        <begin position="25"/>
        <end position="45"/>
    </location>
</feature>
<evidence type="ECO:0000256" key="2">
    <source>
        <dbReference type="ARBA" id="ARBA00022448"/>
    </source>
</evidence>
<dbReference type="GO" id="GO:0005886">
    <property type="term" value="C:plasma membrane"/>
    <property type="evidence" value="ECO:0007669"/>
    <property type="project" value="UniProtKB-SubCell"/>
</dbReference>
<dbReference type="InterPro" id="IPR036259">
    <property type="entry name" value="MFS_trans_sf"/>
</dbReference>
<dbReference type="Gene3D" id="1.20.1250.20">
    <property type="entry name" value="MFS general substrate transporter like domains"/>
    <property type="match status" value="1"/>
</dbReference>
<evidence type="ECO:0000256" key="4">
    <source>
        <dbReference type="ARBA" id="ARBA00022692"/>
    </source>
</evidence>
<feature type="transmembrane region" description="Helical" evidence="7">
    <location>
        <begin position="318"/>
        <end position="340"/>
    </location>
</feature>
<feature type="transmembrane region" description="Helical" evidence="7">
    <location>
        <begin position="385"/>
        <end position="406"/>
    </location>
</feature>
<feature type="transmembrane region" description="Helical" evidence="7">
    <location>
        <begin position="352"/>
        <end position="373"/>
    </location>
</feature>
<dbReference type="SUPFAM" id="SSF103473">
    <property type="entry name" value="MFS general substrate transporter"/>
    <property type="match status" value="1"/>
</dbReference>
<reference evidence="9 10" key="1">
    <citation type="submission" date="2020-08" db="EMBL/GenBank/DDBJ databases">
        <title>Genomic Encyclopedia of Type Strains, Phase IV (KMG-IV): sequencing the most valuable type-strain genomes for metagenomic binning, comparative biology and taxonomic classification.</title>
        <authorList>
            <person name="Goeker M."/>
        </authorList>
    </citation>
    <scope>NUCLEOTIDE SEQUENCE [LARGE SCALE GENOMIC DNA]</scope>
    <source>
        <strain evidence="9 10">DSM 103733</strain>
    </source>
</reference>
<keyword evidence="2" id="KW-0813">Transport</keyword>
<dbReference type="Pfam" id="PF07690">
    <property type="entry name" value="MFS_1"/>
    <property type="match status" value="1"/>
</dbReference>
<feature type="domain" description="Major facilitator superfamily (MFS) profile" evidence="8">
    <location>
        <begin position="27"/>
        <end position="526"/>
    </location>
</feature>
<comment type="subcellular location">
    <subcellularLocation>
        <location evidence="1">Cell membrane</location>
        <topology evidence="1">Multi-pass membrane protein</topology>
    </subcellularLocation>
</comment>
<sequence length="536" mass="57913">MAASAATADPKLIAQEKWRPRVNPWIIAATVAMAAFMEVLDTSIANVALPHIAGSLGASQDESTWVLTAYLVSNAVVLPMGGWAASVIGRKKFFLLCIVIFTVSSFLCGIAPSLPLLLLFRVMQGAGGGGLQPMAQAIMADSFEPAQRGLAFSLYGLVAVLAPSIGPTLGGWITDNYSWHWIFYINIPVGILAFFLTQRLVEDPPWSKPDRKNLFKLDYVGLSLLVIAMGALQIGLDKGEEKDWFGSHFIVGFAIAFAISFIALILWEWRAKNPLMDLRLFKQSNFAVCCFLMLLTGGLLNATTVLQPQFLQAQLGYTATLAGLSLSGGGLVLIFLMPLAGQAVGRFPARNIIAFGFIIFSIAYFMSATFINLGLSFKTSSWLRVVQVTPIPFVFISVTTAAYFGLPREKSNQISGLINFVRNIGGSILISLTNAAVTERGMFHQNQLLKYLTPSNANFQQRVDSLSNVFTTSAGGGNANLLAQGSIYNQLQQQSQTLAYVDVFYILCGASILMIPAAFLLKKNHPGAGSGEIAVH</sequence>
<feature type="transmembrane region" description="Helical" evidence="7">
    <location>
        <begin position="217"/>
        <end position="236"/>
    </location>
</feature>
<dbReference type="GO" id="GO:0022857">
    <property type="term" value="F:transmembrane transporter activity"/>
    <property type="evidence" value="ECO:0007669"/>
    <property type="project" value="InterPro"/>
</dbReference>